<gene>
    <name evidence="1" type="ORF">GRFL_2384</name>
</gene>
<protein>
    <submittedName>
        <fullName evidence="1">Uncharacterized protein</fullName>
    </submittedName>
</protein>
<reference evidence="1 2" key="1">
    <citation type="submission" date="2016-07" db="EMBL/GenBank/DDBJ databases">
        <title>Multi-omics approach to identify versatile polysaccharide utilization systems of a marine flavobacterium Gramella flava.</title>
        <authorList>
            <person name="Tang K."/>
        </authorList>
    </citation>
    <scope>NUCLEOTIDE SEQUENCE [LARGE SCALE GENOMIC DNA]</scope>
    <source>
        <strain evidence="1 2">JLT2011</strain>
    </source>
</reference>
<dbReference type="Proteomes" id="UP000186230">
    <property type="component" value="Chromosome"/>
</dbReference>
<sequence length="101" mass="11953">MKDNFIFKNNENRKRSLFMAGDVDKKEYGQIEKSRFFNVLSRLRVFNYLKNDDRYIPIQNIDKLQSFINGNLDNKIVLINTSENFGISGNKLKEVLSSFFF</sequence>
<accession>A0A1L7I678</accession>
<proteinExistence type="predicted"/>
<name>A0A1L7I678_9FLAO</name>
<dbReference type="RefSeq" id="WP_139839241.1">
    <property type="nucleotide sequence ID" value="NZ_AMRU01000011.1"/>
</dbReference>
<keyword evidence="2" id="KW-1185">Reference proteome</keyword>
<organism evidence="1 2">
    <name type="scientific">Christiangramia flava JLT2011</name>
    <dbReference type="NCBI Taxonomy" id="1229726"/>
    <lineage>
        <taxon>Bacteria</taxon>
        <taxon>Pseudomonadati</taxon>
        <taxon>Bacteroidota</taxon>
        <taxon>Flavobacteriia</taxon>
        <taxon>Flavobacteriales</taxon>
        <taxon>Flavobacteriaceae</taxon>
        <taxon>Christiangramia</taxon>
    </lineage>
</organism>
<dbReference type="EMBL" id="CP016359">
    <property type="protein sequence ID" value="APU69108.1"/>
    <property type="molecule type" value="Genomic_DNA"/>
</dbReference>
<dbReference type="KEGG" id="gfl:GRFL_2384"/>
<evidence type="ECO:0000313" key="1">
    <source>
        <dbReference type="EMBL" id="APU69108.1"/>
    </source>
</evidence>
<dbReference type="STRING" id="1229726.GRFL_2384"/>
<evidence type="ECO:0000313" key="2">
    <source>
        <dbReference type="Proteomes" id="UP000186230"/>
    </source>
</evidence>
<dbReference type="AlphaFoldDB" id="A0A1L7I678"/>